<dbReference type="InterPro" id="IPR041881">
    <property type="entry name" value="PqqD_sf"/>
</dbReference>
<feature type="region of interest" description="Disordered" evidence="1">
    <location>
        <begin position="1"/>
        <end position="33"/>
    </location>
</feature>
<dbReference type="Gene3D" id="1.10.10.1150">
    <property type="entry name" value="Coenzyme PQQ synthesis protein D (PqqD)"/>
    <property type="match status" value="1"/>
</dbReference>
<reference evidence="2 3" key="1">
    <citation type="submission" date="2020-08" db="EMBL/GenBank/DDBJ databases">
        <title>Genomic Encyclopedia of Type Strains, Phase IV (KMG-IV): sequencing the most valuable type-strain genomes for metagenomic binning, comparative biology and taxonomic classification.</title>
        <authorList>
            <person name="Goeker M."/>
        </authorList>
    </citation>
    <scope>NUCLEOTIDE SEQUENCE [LARGE SCALE GENOMIC DNA]</scope>
    <source>
        <strain evidence="2 3">DSM 29007</strain>
    </source>
</reference>
<dbReference type="Pfam" id="PF05402">
    <property type="entry name" value="PqqD"/>
    <property type="match status" value="1"/>
</dbReference>
<proteinExistence type="predicted"/>
<name>A0A841H3J0_9BACT</name>
<evidence type="ECO:0000256" key="1">
    <source>
        <dbReference type="SAM" id="MobiDB-lite"/>
    </source>
</evidence>
<sequence length="105" mass="11148">MLNLFRRGSAATAAAPGPEARFRHSPQVTSTREGDRTVLLDHRGGAYFGLDEVGTRLWELLGGGSSLNEVAGALAAEYDAPADVLRRDTIELVSRLRAAGLVVEG</sequence>
<dbReference type="Proteomes" id="UP000582837">
    <property type="component" value="Unassembled WGS sequence"/>
</dbReference>
<protein>
    <recommendedName>
        <fullName evidence="4">PqqD family protein</fullName>
    </recommendedName>
</protein>
<gene>
    <name evidence="2" type="ORF">HNQ61_004344</name>
</gene>
<organism evidence="2 3">
    <name type="scientific">Longimicrobium terrae</name>
    <dbReference type="NCBI Taxonomy" id="1639882"/>
    <lineage>
        <taxon>Bacteria</taxon>
        <taxon>Pseudomonadati</taxon>
        <taxon>Gemmatimonadota</taxon>
        <taxon>Longimicrobiia</taxon>
        <taxon>Longimicrobiales</taxon>
        <taxon>Longimicrobiaceae</taxon>
        <taxon>Longimicrobium</taxon>
    </lineage>
</organism>
<evidence type="ECO:0000313" key="3">
    <source>
        <dbReference type="Proteomes" id="UP000582837"/>
    </source>
</evidence>
<dbReference type="AlphaFoldDB" id="A0A841H3J0"/>
<evidence type="ECO:0008006" key="4">
    <source>
        <dbReference type="Google" id="ProtNLM"/>
    </source>
</evidence>
<dbReference type="RefSeq" id="WP_170038854.1">
    <property type="nucleotide sequence ID" value="NZ_JABDTL010000002.1"/>
</dbReference>
<comment type="caution">
    <text evidence="2">The sequence shown here is derived from an EMBL/GenBank/DDBJ whole genome shotgun (WGS) entry which is preliminary data.</text>
</comment>
<keyword evidence="3" id="KW-1185">Reference proteome</keyword>
<dbReference type="EMBL" id="JACHIA010000017">
    <property type="protein sequence ID" value="MBB6072681.1"/>
    <property type="molecule type" value="Genomic_DNA"/>
</dbReference>
<accession>A0A841H3J0</accession>
<dbReference type="InterPro" id="IPR008792">
    <property type="entry name" value="PQQD"/>
</dbReference>
<evidence type="ECO:0000313" key="2">
    <source>
        <dbReference type="EMBL" id="MBB6072681.1"/>
    </source>
</evidence>